<feature type="region of interest" description="Disordered" evidence="2">
    <location>
        <begin position="77"/>
        <end position="251"/>
    </location>
</feature>
<feature type="compositionally biased region" description="Polar residues" evidence="2">
    <location>
        <begin position="159"/>
        <end position="173"/>
    </location>
</feature>
<proteinExistence type="inferred from homology"/>
<evidence type="ECO:0000313" key="4">
    <source>
        <dbReference type="EMBL" id="POI25026.1"/>
    </source>
</evidence>
<accession>A0A2P4SLM8</accession>
<feature type="domain" description="Opioid growth factor receptor (OGFr) conserved" evidence="3">
    <location>
        <begin position="2"/>
        <end position="87"/>
    </location>
</feature>
<keyword evidence="5" id="KW-1185">Reference proteome</keyword>
<organism evidence="4 5">
    <name type="scientific">Bambusicola thoracicus</name>
    <name type="common">Chinese bamboo-partridge</name>
    <name type="synonym">Perdix thoracica</name>
    <dbReference type="NCBI Taxonomy" id="9083"/>
    <lineage>
        <taxon>Eukaryota</taxon>
        <taxon>Metazoa</taxon>
        <taxon>Chordata</taxon>
        <taxon>Craniata</taxon>
        <taxon>Vertebrata</taxon>
        <taxon>Euteleostomi</taxon>
        <taxon>Archelosauria</taxon>
        <taxon>Archosauria</taxon>
        <taxon>Dinosauria</taxon>
        <taxon>Saurischia</taxon>
        <taxon>Theropoda</taxon>
        <taxon>Coelurosauria</taxon>
        <taxon>Aves</taxon>
        <taxon>Neognathae</taxon>
        <taxon>Galloanserae</taxon>
        <taxon>Galliformes</taxon>
        <taxon>Phasianidae</taxon>
        <taxon>Perdicinae</taxon>
        <taxon>Bambusicola</taxon>
    </lineage>
</organism>
<feature type="compositionally biased region" description="Low complexity" evidence="2">
    <location>
        <begin position="100"/>
        <end position="109"/>
    </location>
</feature>
<evidence type="ECO:0000259" key="3">
    <source>
        <dbReference type="Pfam" id="PF04664"/>
    </source>
</evidence>
<dbReference type="Pfam" id="PF04664">
    <property type="entry name" value="OGFr_N"/>
    <property type="match status" value="1"/>
</dbReference>
<name>A0A2P4SLM8_BAMTH</name>
<feature type="non-terminal residue" evidence="4">
    <location>
        <position position="1"/>
    </location>
</feature>
<dbReference type="OrthoDB" id="9030204at2759"/>
<dbReference type="PANTHER" id="PTHR14015">
    <property type="entry name" value="OPIOID GROWTH FACTOR RECEPTOR OGFR ZETA-TYPE OPIOID RECEPTOR"/>
    <property type="match status" value="1"/>
</dbReference>
<dbReference type="EMBL" id="PPHD01036901">
    <property type="protein sequence ID" value="POI25026.1"/>
    <property type="molecule type" value="Genomic_DNA"/>
</dbReference>
<comment type="similarity">
    <text evidence="1">Belongs to the opioid growth factor receptor family.</text>
</comment>
<dbReference type="GO" id="GO:0140625">
    <property type="term" value="F:opioid growth factor receptor activity"/>
    <property type="evidence" value="ECO:0007669"/>
    <property type="project" value="InterPro"/>
</dbReference>
<dbReference type="InterPro" id="IPR039574">
    <property type="entry name" value="OGFr"/>
</dbReference>
<dbReference type="AlphaFoldDB" id="A0A2P4SLM8"/>
<protein>
    <recommendedName>
        <fullName evidence="3">Opioid growth factor receptor (OGFr) conserved domain-containing protein</fullName>
    </recommendedName>
</protein>
<dbReference type="InterPro" id="IPR006757">
    <property type="entry name" value="OGF_rcpt"/>
</dbReference>
<dbReference type="PANTHER" id="PTHR14015:SF0">
    <property type="entry name" value="OPIOID GROWTH FACTOR RECEPTOR-LIKE PROTEIN 1"/>
    <property type="match status" value="1"/>
</dbReference>
<evidence type="ECO:0000256" key="2">
    <source>
        <dbReference type="SAM" id="MobiDB-lite"/>
    </source>
</evidence>
<sequence>SQHNYLRITRILKSLGELGYESFKSPLVKFILHEALVEDTIPNIKQSALEYFVYTIRDRRERRKLLRFAQQHYSPSEHFIWGPPRKQKSEGSKANKKPASPISIHSSYISKHKKLKEPKSTSTSGTSASKATEERKVEITKNGEENDQDEQEMNCDAVKQSSEKNSGTDTGQLSKLEEIHDPSDKKEDASQSRKDDENMDNDCGNHPGVIDISLCDTENCSNNVSSDLQDSLDKDSPSGGATTKTKDEIKL</sequence>
<gene>
    <name evidence="4" type="ORF">CIB84_011224</name>
</gene>
<evidence type="ECO:0000313" key="5">
    <source>
        <dbReference type="Proteomes" id="UP000237246"/>
    </source>
</evidence>
<comment type="caution">
    <text evidence="4">The sequence shown here is derived from an EMBL/GenBank/DDBJ whole genome shotgun (WGS) entry which is preliminary data.</text>
</comment>
<feature type="compositionally biased region" description="Basic and acidic residues" evidence="2">
    <location>
        <begin position="131"/>
        <end position="144"/>
    </location>
</feature>
<dbReference type="Proteomes" id="UP000237246">
    <property type="component" value="Unassembled WGS sequence"/>
</dbReference>
<feature type="compositionally biased region" description="Basic and acidic residues" evidence="2">
    <location>
        <begin position="175"/>
        <end position="196"/>
    </location>
</feature>
<dbReference type="GO" id="GO:0016020">
    <property type="term" value="C:membrane"/>
    <property type="evidence" value="ECO:0007669"/>
    <property type="project" value="InterPro"/>
</dbReference>
<evidence type="ECO:0000256" key="1">
    <source>
        <dbReference type="ARBA" id="ARBA00010365"/>
    </source>
</evidence>
<feature type="compositionally biased region" description="Low complexity" evidence="2">
    <location>
        <begin position="120"/>
        <end position="130"/>
    </location>
</feature>
<reference evidence="4 5" key="1">
    <citation type="submission" date="2018-01" db="EMBL/GenBank/DDBJ databases">
        <title>Comparison of the Chinese Bamboo Partridge and Red Junglefowl genome sequences highlights the importance of demography in genome evolution.</title>
        <authorList>
            <person name="Tiley G.P."/>
            <person name="Kimball R.T."/>
            <person name="Braun E.L."/>
            <person name="Burleigh J.G."/>
        </authorList>
    </citation>
    <scope>NUCLEOTIDE SEQUENCE [LARGE SCALE GENOMIC DNA]</scope>
    <source>
        <strain evidence="4">RTK389</strain>
        <tissue evidence="4">Blood</tissue>
    </source>
</reference>